<accession>A0AAD1U2E1</accession>
<proteinExistence type="predicted"/>
<evidence type="ECO:0000313" key="3">
    <source>
        <dbReference type="Proteomes" id="UP001295684"/>
    </source>
</evidence>
<evidence type="ECO:0000256" key="1">
    <source>
        <dbReference type="SAM" id="MobiDB-lite"/>
    </source>
</evidence>
<comment type="caution">
    <text evidence="2">The sequence shown here is derived from an EMBL/GenBank/DDBJ whole genome shotgun (WGS) entry which is preliminary data.</text>
</comment>
<name>A0AAD1U2E1_EUPCR</name>
<gene>
    <name evidence="2" type="ORF">ECRASSUSDP1_LOCUS2126</name>
</gene>
<dbReference type="Proteomes" id="UP001295684">
    <property type="component" value="Unassembled WGS sequence"/>
</dbReference>
<evidence type="ECO:0000313" key="2">
    <source>
        <dbReference type="EMBL" id="CAI2360820.1"/>
    </source>
</evidence>
<reference evidence="2" key="1">
    <citation type="submission" date="2023-07" db="EMBL/GenBank/DDBJ databases">
        <authorList>
            <consortium name="AG Swart"/>
            <person name="Singh M."/>
            <person name="Singh A."/>
            <person name="Seah K."/>
            <person name="Emmerich C."/>
        </authorList>
    </citation>
    <scope>NUCLEOTIDE SEQUENCE</scope>
    <source>
        <strain evidence="2">DP1</strain>
    </source>
</reference>
<keyword evidence="3" id="KW-1185">Reference proteome</keyword>
<protein>
    <submittedName>
        <fullName evidence="2">Uncharacterized protein</fullName>
    </submittedName>
</protein>
<organism evidence="2 3">
    <name type="scientific">Euplotes crassus</name>
    <dbReference type="NCBI Taxonomy" id="5936"/>
    <lineage>
        <taxon>Eukaryota</taxon>
        <taxon>Sar</taxon>
        <taxon>Alveolata</taxon>
        <taxon>Ciliophora</taxon>
        <taxon>Intramacronucleata</taxon>
        <taxon>Spirotrichea</taxon>
        <taxon>Hypotrichia</taxon>
        <taxon>Euplotida</taxon>
        <taxon>Euplotidae</taxon>
        <taxon>Moneuplotes</taxon>
    </lineage>
</organism>
<feature type="region of interest" description="Disordered" evidence="1">
    <location>
        <begin position="69"/>
        <end position="90"/>
    </location>
</feature>
<dbReference type="AlphaFoldDB" id="A0AAD1U2E1"/>
<sequence length="563" mass="65441">MKETSSNRSIFDDILLRNIHNSGFQTINSTYTPDLSPENLCKNKNRKNDNKFIRNFVEVDQVSSPIFCPSLPRQARSRESPNNKSRNRPSEFTKYLSMINDKESRQDRFYPIKVSRKPRDIQNRITKNPRNIAPLENVSKLSKYNKLTQNLEDKNKSIWYKTQYNSKFNCTTTNKDSNWIKKIIKAKSIDEIRESSSFVGPIISKKNPFYKRKHRIKGKYKAPLSRTKGFKKAYTEKELFEITGKNLGYDLAPPPQIQKDFDMAQLKVKSSLSCPKKKKETIKTVINIPKFYKKKNMEFCMDNFKNLVNVKIAKTNFLDKLKSKKIKDFLQKSQKLSMIFEEVSRKSKEDKAKEGSAKQNSEMHPNLAISADSSGFNFTKEKHQNAENLKINIQDDNTKAPKAHELNKDLEIMRASPKDATIEGGRENKFYMNYQGIQPFIVMINHSPLGTHDGKPIDVREKSNMNPKIKSRCKCVDPDMCICKMKQKRALDNVPKSKEHRKVLALKKPELTVPQCECPRISTPHSLKGKKLNRDKVMNMRNSHQKMNSFTSQNSYRKRNYPL</sequence>
<dbReference type="EMBL" id="CAMPGE010002015">
    <property type="protein sequence ID" value="CAI2360820.1"/>
    <property type="molecule type" value="Genomic_DNA"/>
</dbReference>